<organism evidence="2 3">
    <name type="scientific">uncultured phage cr25_1</name>
    <dbReference type="NCBI Taxonomy" id="2986395"/>
    <lineage>
        <taxon>Viruses</taxon>
        <taxon>Duplodnaviria</taxon>
        <taxon>Heunggongvirae</taxon>
        <taxon>Uroviricota</taxon>
        <taxon>Caudoviricetes</taxon>
        <taxon>Crassvirales</taxon>
        <taxon>Crevaviridae</taxon>
        <taxon>Coarsevirinae</taxon>
        <taxon>Junduvirus</taxon>
        <taxon>Junduvirus copri</taxon>
    </lineage>
</organism>
<gene>
    <name evidence="2" type="primary">gp_23192</name>
</gene>
<keyword evidence="3" id="KW-1185">Reference proteome</keyword>
<dbReference type="SUPFAM" id="SSF101386">
    <property type="entry name" value="all-alpha NTP pyrophosphatases"/>
    <property type="match status" value="1"/>
</dbReference>
<dbReference type="Gene3D" id="1.10.287.1080">
    <property type="entry name" value="MazG-like"/>
    <property type="match status" value="1"/>
</dbReference>
<evidence type="ECO:0000313" key="3">
    <source>
        <dbReference type="Proteomes" id="UP000827441"/>
    </source>
</evidence>
<name>A0AAE7RVL8_9CAUD</name>
<dbReference type="PIRSF" id="PIRSF006639">
    <property type="entry name" value="UCP006639_pph"/>
    <property type="match status" value="1"/>
</dbReference>
<accession>A0AAE7RVL8</accession>
<dbReference type="KEGG" id="vg:75690786"/>
<evidence type="ECO:0000259" key="1">
    <source>
        <dbReference type="Pfam" id="PF03819"/>
    </source>
</evidence>
<dbReference type="InterPro" id="IPR004518">
    <property type="entry name" value="MazG-like_dom"/>
</dbReference>
<proteinExistence type="predicted"/>
<dbReference type="Proteomes" id="UP000827441">
    <property type="component" value="Segment"/>
</dbReference>
<dbReference type="RefSeq" id="YP_010359831.1">
    <property type="nucleotide sequence ID" value="NC_062777.1"/>
</dbReference>
<reference evidence="2 3" key="1">
    <citation type="submission" date="2021-04" db="EMBL/GenBank/DDBJ databases">
        <authorList>
            <person name="Shkoporov A.N."/>
            <person name="Stockdale S.R."/>
            <person name="Guerin E."/>
            <person name="Ross R.P."/>
            <person name="Hill C."/>
        </authorList>
    </citation>
    <scope>NUCLEOTIDE SEQUENCE [LARGE SCALE GENOMIC DNA]</scope>
    <source>
        <strain evidence="3">cr25_1</strain>
    </source>
</reference>
<sequence>MKEFDEYQKFTATTDVYPNDKFNIGYKALGLVGEAGEVADKIKKIYRDKDGNFNVTDEIEIAKELGDCLWYISRIAAAIGFELSGIAKLNVDKLSKRKTEGKLHGSGDNR</sequence>
<feature type="domain" description="NTP pyrophosphohydrolase MazG-like" evidence="1">
    <location>
        <begin position="30"/>
        <end position="98"/>
    </location>
</feature>
<evidence type="ECO:0000313" key="2">
    <source>
        <dbReference type="EMBL" id="QWM90259.1"/>
    </source>
</evidence>
<dbReference type="EMBL" id="MZ130487">
    <property type="protein sequence ID" value="QWM90259.1"/>
    <property type="molecule type" value="Genomic_DNA"/>
</dbReference>
<dbReference type="InterPro" id="IPR011379">
    <property type="entry name" value="MazG-related_GP37"/>
</dbReference>
<protein>
    <submittedName>
        <fullName evidence="2">Nucleotide pyrophosphohydrolase</fullName>
    </submittedName>
</protein>
<dbReference type="CDD" id="cd11541">
    <property type="entry name" value="NTP-PPase_u4"/>
    <property type="match status" value="1"/>
</dbReference>
<dbReference type="GeneID" id="75690786"/>
<dbReference type="Pfam" id="PF03819">
    <property type="entry name" value="MazG"/>
    <property type="match status" value="1"/>
</dbReference>